<keyword evidence="2" id="KW-1185">Reference proteome</keyword>
<dbReference type="EMBL" id="BGPR01001647">
    <property type="protein sequence ID" value="GBM58730.1"/>
    <property type="molecule type" value="Genomic_DNA"/>
</dbReference>
<evidence type="ECO:0000313" key="2">
    <source>
        <dbReference type="Proteomes" id="UP000499080"/>
    </source>
</evidence>
<reference evidence="1 2" key="1">
    <citation type="journal article" date="2019" name="Sci. Rep.">
        <title>Orb-weaving spider Araneus ventricosus genome elucidates the spidroin gene catalogue.</title>
        <authorList>
            <person name="Kono N."/>
            <person name="Nakamura H."/>
            <person name="Ohtoshi R."/>
            <person name="Moran D.A.P."/>
            <person name="Shinohara A."/>
            <person name="Yoshida Y."/>
            <person name="Fujiwara M."/>
            <person name="Mori M."/>
            <person name="Tomita M."/>
            <person name="Arakawa K."/>
        </authorList>
    </citation>
    <scope>NUCLEOTIDE SEQUENCE [LARGE SCALE GENOMIC DNA]</scope>
</reference>
<dbReference type="AlphaFoldDB" id="A0A4Y2GY83"/>
<comment type="caution">
    <text evidence="1">The sequence shown here is derived from an EMBL/GenBank/DDBJ whole genome shotgun (WGS) entry which is preliminary data.</text>
</comment>
<sequence length="93" mass="10734">MHLSLIISKAVHFQAFPSQAAWSASLPAEYKRPLPRRRKGLEENRSPQQRPLHPFTYWLARGGKEFLTDADNGEKGKLMVMLMPRRNGWEISC</sequence>
<accession>A0A4Y2GY83</accession>
<evidence type="ECO:0000313" key="1">
    <source>
        <dbReference type="EMBL" id="GBM58730.1"/>
    </source>
</evidence>
<protein>
    <submittedName>
        <fullName evidence="1">Uncharacterized protein</fullName>
    </submittedName>
</protein>
<name>A0A4Y2GY83_ARAVE</name>
<organism evidence="1 2">
    <name type="scientific">Araneus ventricosus</name>
    <name type="common">Orbweaver spider</name>
    <name type="synonym">Epeira ventricosa</name>
    <dbReference type="NCBI Taxonomy" id="182803"/>
    <lineage>
        <taxon>Eukaryota</taxon>
        <taxon>Metazoa</taxon>
        <taxon>Ecdysozoa</taxon>
        <taxon>Arthropoda</taxon>
        <taxon>Chelicerata</taxon>
        <taxon>Arachnida</taxon>
        <taxon>Araneae</taxon>
        <taxon>Araneomorphae</taxon>
        <taxon>Entelegynae</taxon>
        <taxon>Araneoidea</taxon>
        <taxon>Araneidae</taxon>
        <taxon>Araneus</taxon>
    </lineage>
</organism>
<proteinExistence type="predicted"/>
<dbReference type="Proteomes" id="UP000499080">
    <property type="component" value="Unassembled WGS sequence"/>
</dbReference>
<gene>
    <name evidence="1" type="ORF">AVEN_175339_1</name>
</gene>